<dbReference type="Proteomes" id="UP000507470">
    <property type="component" value="Unassembled WGS sequence"/>
</dbReference>
<gene>
    <name evidence="2" type="ORF">MCOR_19704</name>
</gene>
<evidence type="ECO:0000259" key="1">
    <source>
        <dbReference type="Pfam" id="PF17921"/>
    </source>
</evidence>
<dbReference type="AlphaFoldDB" id="A0A6J8BJ34"/>
<dbReference type="Pfam" id="PF17921">
    <property type="entry name" value="Integrase_H2C2"/>
    <property type="match status" value="1"/>
</dbReference>
<protein>
    <recommendedName>
        <fullName evidence="1">Integrase zinc-binding domain-containing protein</fullName>
    </recommendedName>
</protein>
<evidence type="ECO:0000313" key="2">
    <source>
        <dbReference type="EMBL" id="CAC5384018.1"/>
    </source>
</evidence>
<dbReference type="InterPro" id="IPR041588">
    <property type="entry name" value="Integrase_H2C2"/>
</dbReference>
<dbReference type="OrthoDB" id="8060624at2759"/>
<feature type="domain" description="Integrase zinc-binding" evidence="1">
    <location>
        <begin position="118"/>
        <end position="149"/>
    </location>
</feature>
<dbReference type="PANTHER" id="PTHR37984">
    <property type="entry name" value="PROTEIN CBG26694"/>
    <property type="match status" value="1"/>
</dbReference>
<name>A0A6J8BJ34_MYTCO</name>
<proteinExistence type="predicted"/>
<dbReference type="Gene3D" id="1.10.340.70">
    <property type="match status" value="1"/>
</dbReference>
<dbReference type="InterPro" id="IPR043502">
    <property type="entry name" value="DNA/RNA_pol_sf"/>
</dbReference>
<keyword evidence="3" id="KW-1185">Reference proteome</keyword>
<accession>A0A6J8BJ34</accession>
<dbReference type="InterPro" id="IPR043128">
    <property type="entry name" value="Rev_trsase/Diguanyl_cyclase"/>
</dbReference>
<dbReference type="EMBL" id="CACVKT020003474">
    <property type="protein sequence ID" value="CAC5384018.1"/>
    <property type="molecule type" value="Genomic_DNA"/>
</dbReference>
<evidence type="ECO:0000313" key="3">
    <source>
        <dbReference type="Proteomes" id="UP000507470"/>
    </source>
</evidence>
<dbReference type="SUPFAM" id="SSF56672">
    <property type="entry name" value="DNA/RNA polymerases"/>
    <property type="match status" value="1"/>
</dbReference>
<dbReference type="InterPro" id="IPR050951">
    <property type="entry name" value="Retrovirus_Pol_polyprotein"/>
</dbReference>
<dbReference type="FunFam" id="3.30.70.270:FF:000020">
    <property type="entry name" value="Transposon Tf2-6 polyprotein-like Protein"/>
    <property type="match status" value="1"/>
</dbReference>
<dbReference type="PANTHER" id="PTHR37984:SF5">
    <property type="entry name" value="PROTEIN NYNRIN-LIKE"/>
    <property type="match status" value="1"/>
</dbReference>
<reference evidence="2 3" key="1">
    <citation type="submission" date="2020-06" db="EMBL/GenBank/DDBJ databases">
        <authorList>
            <person name="Li R."/>
            <person name="Bekaert M."/>
        </authorList>
    </citation>
    <scope>NUCLEOTIDE SEQUENCE [LARGE SCALE GENOMIC DNA]</scope>
    <source>
        <strain evidence="3">wild</strain>
    </source>
</reference>
<sequence length="185" mass="21718">MKRPETVTQVRSFLGLASYYRKYVKDFSKIAKPLFDLTKKNQKFAWNKDAEAAFLGLKRKSLNFKLDKIEKPAWEEICGYGLNLKFWLAKWELLEIRNNVLCLKWVERAQQARWKICVPESLVDPILWYLHDARTGAHLGIKKTYEKAKLSPSTGEICRDPLSYIYSSAKYAENAKARWPRNVIR</sequence>
<organism evidence="2 3">
    <name type="scientific">Mytilus coruscus</name>
    <name type="common">Sea mussel</name>
    <dbReference type="NCBI Taxonomy" id="42192"/>
    <lineage>
        <taxon>Eukaryota</taxon>
        <taxon>Metazoa</taxon>
        <taxon>Spiralia</taxon>
        <taxon>Lophotrochozoa</taxon>
        <taxon>Mollusca</taxon>
        <taxon>Bivalvia</taxon>
        <taxon>Autobranchia</taxon>
        <taxon>Pteriomorphia</taxon>
        <taxon>Mytilida</taxon>
        <taxon>Mytiloidea</taxon>
        <taxon>Mytilidae</taxon>
        <taxon>Mytilinae</taxon>
        <taxon>Mytilus</taxon>
    </lineage>
</organism>
<dbReference type="Gene3D" id="3.30.70.270">
    <property type="match status" value="1"/>
</dbReference>